<evidence type="ECO:0000313" key="5">
    <source>
        <dbReference type="Proteomes" id="UP000291822"/>
    </source>
</evidence>
<dbReference type="SUPFAM" id="SSF111369">
    <property type="entry name" value="HlyD-like secretion proteins"/>
    <property type="match status" value="1"/>
</dbReference>
<dbReference type="EMBL" id="SJTG01000001">
    <property type="protein sequence ID" value="TCI12675.1"/>
    <property type="molecule type" value="Genomic_DNA"/>
</dbReference>
<dbReference type="Gene3D" id="2.40.420.20">
    <property type="match status" value="1"/>
</dbReference>
<accession>A0A4R0YTH3</accession>
<dbReference type="NCBIfam" id="TIGR01730">
    <property type="entry name" value="RND_mfp"/>
    <property type="match status" value="1"/>
</dbReference>
<dbReference type="Gene3D" id="1.10.287.470">
    <property type="entry name" value="Helix hairpin bin"/>
    <property type="match status" value="1"/>
</dbReference>
<dbReference type="Gene3D" id="2.40.50.100">
    <property type="match status" value="1"/>
</dbReference>
<keyword evidence="2" id="KW-0732">Signal</keyword>
<keyword evidence="5" id="KW-1185">Reference proteome</keyword>
<evidence type="ECO:0000256" key="1">
    <source>
        <dbReference type="ARBA" id="ARBA00009477"/>
    </source>
</evidence>
<dbReference type="Gene3D" id="2.40.30.170">
    <property type="match status" value="1"/>
</dbReference>
<feature type="chain" id="PRO_5020751631" evidence="2">
    <location>
        <begin position="21"/>
        <end position="342"/>
    </location>
</feature>
<reference evidence="4 5" key="1">
    <citation type="submission" date="2019-02" db="EMBL/GenBank/DDBJ databases">
        <title>Dyella amyloliquefaciens sp. nov., isolated from forest soil.</title>
        <authorList>
            <person name="Gao Z.-H."/>
            <person name="Qiu L.-H."/>
        </authorList>
    </citation>
    <scope>NUCLEOTIDE SEQUENCE [LARGE SCALE GENOMIC DNA]</scope>
    <source>
        <strain evidence="4 5">KACC 12747</strain>
    </source>
</reference>
<comment type="similarity">
    <text evidence="1">Belongs to the membrane fusion protein (MFP) (TC 8.A.1) family.</text>
</comment>
<dbReference type="PANTHER" id="PTHR30469:SF15">
    <property type="entry name" value="HLYD FAMILY OF SECRETION PROTEINS"/>
    <property type="match status" value="1"/>
</dbReference>
<name>A0A4R0YTH3_9GAMM</name>
<dbReference type="Proteomes" id="UP000291822">
    <property type="component" value="Unassembled WGS sequence"/>
</dbReference>
<proteinExistence type="inferred from homology"/>
<dbReference type="InterPro" id="IPR058637">
    <property type="entry name" value="YknX-like_C"/>
</dbReference>
<gene>
    <name evidence="4" type="ORF">EZM97_04845</name>
</gene>
<dbReference type="InterPro" id="IPR006143">
    <property type="entry name" value="RND_pump_MFP"/>
</dbReference>
<dbReference type="GO" id="GO:0015562">
    <property type="term" value="F:efflux transmembrane transporter activity"/>
    <property type="evidence" value="ECO:0007669"/>
    <property type="project" value="TreeGrafter"/>
</dbReference>
<feature type="domain" description="YknX-like C-terminal permuted SH3-like" evidence="3">
    <location>
        <begin position="270"/>
        <end position="334"/>
    </location>
</feature>
<dbReference type="GO" id="GO:1990281">
    <property type="term" value="C:efflux pump complex"/>
    <property type="evidence" value="ECO:0007669"/>
    <property type="project" value="TreeGrafter"/>
</dbReference>
<evidence type="ECO:0000259" key="3">
    <source>
        <dbReference type="Pfam" id="PF25989"/>
    </source>
</evidence>
<dbReference type="AlphaFoldDB" id="A0A4R0YTH3"/>
<feature type="signal peptide" evidence="2">
    <location>
        <begin position="1"/>
        <end position="20"/>
    </location>
</feature>
<dbReference type="PANTHER" id="PTHR30469">
    <property type="entry name" value="MULTIDRUG RESISTANCE PROTEIN MDTA"/>
    <property type="match status" value="1"/>
</dbReference>
<evidence type="ECO:0000313" key="4">
    <source>
        <dbReference type="EMBL" id="TCI12675.1"/>
    </source>
</evidence>
<dbReference type="RefSeq" id="WP_131150545.1">
    <property type="nucleotide sequence ID" value="NZ_SJTG01000001.1"/>
</dbReference>
<evidence type="ECO:0000256" key="2">
    <source>
        <dbReference type="SAM" id="SignalP"/>
    </source>
</evidence>
<comment type="caution">
    <text evidence="4">The sequence shown here is derived from an EMBL/GenBank/DDBJ whole genome shotgun (WGS) entry which is preliminary data.</text>
</comment>
<sequence>MKAKLLICALALLCSACSEPSPTESTPSAAVVLVQVRQGDLPRMVRAYGTAEPALDDSLDMSLPFEGHVAHWAVTPGSAVKRGQLLLRFVLSPAAQSTWQQAGSALELAREQRDSTQKLLGQQLATREQLAQADKALKDAQATFDALPHPQGPNVDVTSPFDGRVASIDTSTGANVAPGTRLLSLVQSSGLIVRAGAERADADRLQAGESVELTPLDGGATQPGQLLRVSQALNASTRLVDIDIRPEHPPMAGESFRADIHAGDWHGWLVPRDAVLGEGPDRHVFQVEHGKAHEVIVAVIGENGDTSAIKGPIQADLPVVTTGAAQLDDGMLVRALPRADTP</sequence>
<protein>
    <submittedName>
        <fullName evidence="4">Efflux RND transporter periplasmic adaptor subunit</fullName>
    </submittedName>
</protein>
<organism evidence="4 5">
    <name type="scientific">Dyella soli</name>
    <dbReference type="NCBI Taxonomy" id="522319"/>
    <lineage>
        <taxon>Bacteria</taxon>
        <taxon>Pseudomonadati</taxon>
        <taxon>Pseudomonadota</taxon>
        <taxon>Gammaproteobacteria</taxon>
        <taxon>Lysobacterales</taxon>
        <taxon>Rhodanobacteraceae</taxon>
        <taxon>Dyella</taxon>
    </lineage>
</organism>
<dbReference type="Pfam" id="PF25989">
    <property type="entry name" value="YknX_C"/>
    <property type="match status" value="1"/>
</dbReference>